<dbReference type="CDD" id="cd07895">
    <property type="entry name" value="Adenylation_mRNA_capping"/>
    <property type="match status" value="1"/>
</dbReference>
<dbReference type="SUPFAM" id="SSF56091">
    <property type="entry name" value="DNA ligase/mRNA capping enzyme, catalytic domain"/>
    <property type="match status" value="1"/>
</dbReference>
<dbReference type="InterPro" id="IPR013846">
    <property type="entry name" value="mRNA_cap_enzyme_C"/>
</dbReference>
<evidence type="ECO:0000259" key="12">
    <source>
        <dbReference type="Pfam" id="PF01331"/>
    </source>
</evidence>
<dbReference type="AlphaFoldDB" id="A0AB34JAK9"/>
<keyword evidence="3" id="KW-0507">mRNA processing</keyword>
<reference evidence="14 15" key="1">
    <citation type="journal article" date="2024" name="Science">
        <title>Giant polyketide synthase enzymes in the biosynthesis of giant marine polyether toxins.</title>
        <authorList>
            <person name="Fallon T.R."/>
            <person name="Shende V.V."/>
            <person name="Wierzbicki I.H."/>
            <person name="Pendleton A.L."/>
            <person name="Watervoot N.F."/>
            <person name="Auber R.P."/>
            <person name="Gonzalez D.J."/>
            <person name="Wisecaver J.H."/>
            <person name="Moore B.S."/>
        </authorList>
    </citation>
    <scope>NUCLEOTIDE SEQUENCE [LARGE SCALE GENOMIC DNA]</scope>
    <source>
        <strain evidence="14 15">12B1</strain>
    </source>
</reference>
<comment type="subcellular location">
    <subcellularLocation>
        <location evidence="1">Nucleus</location>
    </subcellularLocation>
</comment>
<feature type="domain" description="mRNA capping enzyme C-terminal" evidence="13">
    <location>
        <begin position="257"/>
        <end position="380"/>
    </location>
</feature>
<keyword evidence="7" id="KW-0506">mRNA capping</keyword>
<accession>A0AB34JAK9</accession>
<dbReference type="Pfam" id="PF01331">
    <property type="entry name" value="mRNA_cap_enzyme"/>
    <property type="match status" value="1"/>
</dbReference>
<evidence type="ECO:0000313" key="15">
    <source>
        <dbReference type="Proteomes" id="UP001515480"/>
    </source>
</evidence>
<dbReference type="Pfam" id="PF03919">
    <property type="entry name" value="mRNA_cap_C"/>
    <property type="match status" value="1"/>
</dbReference>
<feature type="region of interest" description="Disordered" evidence="11">
    <location>
        <begin position="403"/>
        <end position="457"/>
    </location>
</feature>
<comment type="caution">
    <text evidence="14">The sequence shown here is derived from an EMBL/GenBank/DDBJ whole genome shotgun (WGS) entry which is preliminary data.</text>
</comment>
<keyword evidence="15" id="KW-1185">Reference proteome</keyword>
<keyword evidence="9" id="KW-0539">Nucleus</keyword>
<dbReference type="GO" id="GO:0006370">
    <property type="term" value="P:7-methylguanosine mRNA capping"/>
    <property type="evidence" value="ECO:0007669"/>
    <property type="project" value="UniProtKB-KW"/>
</dbReference>
<evidence type="ECO:0000256" key="5">
    <source>
        <dbReference type="ARBA" id="ARBA00022695"/>
    </source>
</evidence>
<protein>
    <recommendedName>
        <fullName evidence="2">mRNA guanylyltransferase</fullName>
        <ecNumber evidence="2">2.7.7.50</ecNumber>
    </recommendedName>
</protein>
<dbReference type="Gene3D" id="3.30.470.30">
    <property type="entry name" value="DNA ligase/mRNA capping enzyme"/>
    <property type="match status" value="1"/>
</dbReference>
<evidence type="ECO:0000256" key="1">
    <source>
        <dbReference type="ARBA" id="ARBA00004123"/>
    </source>
</evidence>
<dbReference type="SUPFAM" id="SSF50249">
    <property type="entry name" value="Nucleic acid-binding proteins"/>
    <property type="match status" value="1"/>
</dbReference>
<comment type="catalytic activity">
    <reaction evidence="10">
        <text>a 5'-end diphospho-ribonucleoside in mRNA + GTP + H(+) = a 5'-end (5'-triphosphoguanosine)-ribonucleoside in mRNA + diphosphate</text>
        <dbReference type="Rhea" id="RHEA:67012"/>
        <dbReference type="Rhea" id="RHEA-COMP:17165"/>
        <dbReference type="Rhea" id="RHEA-COMP:17166"/>
        <dbReference type="ChEBI" id="CHEBI:15378"/>
        <dbReference type="ChEBI" id="CHEBI:33019"/>
        <dbReference type="ChEBI" id="CHEBI:37565"/>
        <dbReference type="ChEBI" id="CHEBI:167616"/>
        <dbReference type="ChEBI" id="CHEBI:167617"/>
        <dbReference type="EC" id="2.7.7.50"/>
    </reaction>
    <physiologicalReaction direction="left-to-right" evidence="10">
        <dbReference type="Rhea" id="RHEA:67013"/>
    </physiologicalReaction>
</comment>
<dbReference type="PANTHER" id="PTHR10367">
    <property type="entry name" value="MRNA-CAPPING ENZYME"/>
    <property type="match status" value="1"/>
</dbReference>
<keyword evidence="5" id="KW-0548">Nucleotidyltransferase</keyword>
<dbReference type="InterPro" id="IPR012340">
    <property type="entry name" value="NA-bd_OB-fold"/>
</dbReference>
<evidence type="ECO:0000256" key="2">
    <source>
        <dbReference type="ARBA" id="ARBA00012475"/>
    </source>
</evidence>
<feature type="compositionally biased region" description="Acidic residues" evidence="11">
    <location>
        <begin position="446"/>
        <end position="457"/>
    </location>
</feature>
<evidence type="ECO:0000256" key="11">
    <source>
        <dbReference type="SAM" id="MobiDB-lite"/>
    </source>
</evidence>
<dbReference type="Gene3D" id="2.40.50.140">
    <property type="entry name" value="Nucleic acid-binding proteins"/>
    <property type="match status" value="1"/>
</dbReference>
<evidence type="ECO:0000256" key="3">
    <source>
        <dbReference type="ARBA" id="ARBA00022664"/>
    </source>
</evidence>
<organism evidence="14 15">
    <name type="scientific">Prymnesium parvum</name>
    <name type="common">Toxic golden alga</name>
    <dbReference type="NCBI Taxonomy" id="97485"/>
    <lineage>
        <taxon>Eukaryota</taxon>
        <taxon>Haptista</taxon>
        <taxon>Haptophyta</taxon>
        <taxon>Prymnesiophyceae</taxon>
        <taxon>Prymnesiales</taxon>
        <taxon>Prymnesiaceae</taxon>
        <taxon>Prymnesium</taxon>
    </lineage>
</organism>
<keyword evidence="8" id="KW-0342">GTP-binding</keyword>
<evidence type="ECO:0000256" key="7">
    <source>
        <dbReference type="ARBA" id="ARBA00023042"/>
    </source>
</evidence>
<keyword evidence="4" id="KW-0808">Transferase</keyword>
<evidence type="ECO:0000259" key="13">
    <source>
        <dbReference type="Pfam" id="PF03919"/>
    </source>
</evidence>
<dbReference type="InterPro" id="IPR051029">
    <property type="entry name" value="mRNA_Capping_Enz/RNA_Phosphat"/>
</dbReference>
<proteinExistence type="predicted"/>
<dbReference type="EC" id="2.7.7.50" evidence="2"/>
<evidence type="ECO:0000256" key="10">
    <source>
        <dbReference type="ARBA" id="ARBA00044624"/>
    </source>
</evidence>
<keyword evidence="6" id="KW-0547">Nucleotide-binding</keyword>
<dbReference type="InterPro" id="IPR001339">
    <property type="entry name" value="mRNA_cap_enzyme_adenylation"/>
</dbReference>
<evidence type="ECO:0000256" key="9">
    <source>
        <dbReference type="ARBA" id="ARBA00023242"/>
    </source>
</evidence>
<dbReference type="GO" id="GO:0005634">
    <property type="term" value="C:nucleus"/>
    <property type="evidence" value="ECO:0007669"/>
    <property type="project" value="UniProtKB-SubCell"/>
</dbReference>
<name>A0AB34JAK9_PRYPA</name>
<dbReference type="GO" id="GO:0005525">
    <property type="term" value="F:GTP binding"/>
    <property type="evidence" value="ECO:0007669"/>
    <property type="project" value="UniProtKB-KW"/>
</dbReference>
<dbReference type="GO" id="GO:0005524">
    <property type="term" value="F:ATP binding"/>
    <property type="evidence" value="ECO:0007669"/>
    <property type="project" value="InterPro"/>
</dbReference>
<gene>
    <name evidence="14" type="ORF">AB1Y20_002261</name>
</gene>
<dbReference type="PANTHER" id="PTHR10367:SF17">
    <property type="entry name" value="MRNA-CAPPING ENZYME"/>
    <property type="match status" value="1"/>
</dbReference>
<dbReference type="GO" id="GO:0004484">
    <property type="term" value="F:mRNA guanylyltransferase activity"/>
    <property type="evidence" value="ECO:0007669"/>
    <property type="project" value="UniProtKB-EC"/>
</dbReference>
<feature type="domain" description="mRNA capping enzyme adenylation" evidence="12">
    <location>
        <begin position="43"/>
        <end position="253"/>
    </location>
</feature>
<evidence type="ECO:0000256" key="4">
    <source>
        <dbReference type="ARBA" id="ARBA00022679"/>
    </source>
</evidence>
<sequence length="457" mass="50989">MAPSDDPLMLPQLPNVGATELKELQRSVLLMLQQEGDKFPGSQPVSFERKHLAKGADVRGVSLFSKSFYAAEKTDGVRYMLLILKDATYAIDRNFAMKKLPPMHFPSREADCKVDRTLLDGELIVDDAEDGGLRHRFLAYDACCVNGRNLVPEPLPIRLLHLRREVLAPRYAAAADGHDFSAEPFVVEQKDFFSMGQLPNIFSQVAAGSHGSKWLYAFNDPLRKLVHGNDGIIFTPVIDPYIPGTCQTLLKWKPANMNSIDFKLCSEWRTESGYPSPRFKIHVADRSSLMEYDWITLNDEDYRRFSRDPGADTRIIECVYDPEWVTKEYADGPTWDVYRERKGGWKFERIREDKKLPNDIRTVESIKQSVADGVSGQELLETLNLKPINTRSSGLLEIAPSGAAAEAPPPVQETNAPAALSLGKAELSIGKPIPSAAPDQPRINDEDGDEDLDGGSI</sequence>
<dbReference type="EMBL" id="JBGBPQ010000011">
    <property type="protein sequence ID" value="KAL1515643.1"/>
    <property type="molecule type" value="Genomic_DNA"/>
</dbReference>
<evidence type="ECO:0000313" key="14">
    <source>
        <dbReference type="EMBL" id="KAL1515643.1"/>
    </source>
</evidence>
<dbReference type="Proteomes" id="UP001515480">
    <property type="component" value="Unassembled WGS sequence"/>
</dbReference>
<evidence type="ECO:0000256" key="8">
    <source>
        <dbReference type="ARBA" id="ARBA00023134"/>
    </source>
</evidence>
<evidence type="ECO:0000256" key="6">
    <source>
        <dbReference type="ARBA" id="ARBA00022741"/>
    </source>
</evidence>